<organism evidence="5 6">
    <name type="scientific">Gemmata algarum</name>
    <dbReference type="NCBI Taxonomy" id="2975278"/>
    <lineage>
        <taxon>Bacteria</taxon>
        <taxon>Pseudomonadati</taxon>
        <taxon>Planctomycetota</taxon>
        <taxon>Planctomycetia</taxon>
        <taxon>Gemmatales</taxon>
        <taxon>Gemmataceae</taxon>
        <taxon>Gemmata</taxon>
    </lineage>
</organism>
<dbReference type="InterPro" id="IPR016667">
    <property type="entry name" value="Caps_polysacc_synth_CpsB/CapC"/>
</dbReference>
<reference evidence="6" key="1">
    <citation type="journal article" date="2023" name="Mar. Drugs">
        <title>Gemmata algarum, a Novel Planctomycete Isolated from an Algal Mat, Displays Antimicrobial Activity.</title>
        <authorList>
            <person name="Kumar G."/>
            <person name="Kallscheuer N."/>
            <person name="Kashif M."/>
            <person name="Ahamad S."/>
            <person name="Jagadeeshwari U."/>
            <person name="Pannikurungottu S."/>
            <person name="Haufschild T."/>
            <person name="Kabuu M."/>
            <person name="Sasikala C."/>
            <person name="Jogler C."/>
            <person name="Ramana C."/>
        </authorList>
    </citation>
    <scope>NUCLEOTIDE SEQUENCE [LARGE SCALE GENOMIC DNA]</scope>
    <source>
        <strain evidence="6">JC673</strain>
    </source>
</reference>
<dbReference type="EC" id="3.1.3.48" evidence="2"/>
<keyword evidence="3" id="KW-0378">Hydrolase</keyword>
<protein>
    <recommendedName>
        <fullName evidence="2">protein-tyrosine-phosphatase</fullName>
        <ecNumber evidence="2">3.1.3.48</ecNumber>
    </recommendedName>
</protein>
<comment type="similarity">
    <text evidence="1">Belongs to the metallo-dependent hydrolases superfamily. CpsB/CapC family.</text>
</comment>
<dbReference type="PANTHER" id="PTHR39181:SF1">
    <property type="entry name" value="TYROSINE-PROTEIN PHOSPHATASE YWQE"/>
    <property type="match status" value="1"/>
</dbReference>
<comment type="caution">
    <text evidence="5">The sequence shown here is derived from an EMBL/GenBank/DDBJ whole genome shotgun (WGS) entry which is preliminary data.</text>
</comment>
<accession>A0ABU5ER92</accession>
<keyword evidence="6" id="KW-1185">Reference proteome</keyword>
<name>A0ABU5ER92_9BACT</name>
<evidence type="ECO:0000256" key="4">
    <source>
        <dbReference type="ARBA" id="ARBA00051722"/>
    </source>
</evidence>
<proteinExistence type="inferred from homology"/>
<comment type="catalytic activity">
    <reaction evidence="4">
        <text>O-phospho-L-tyrosyl-[protein] + H2O = L-tyrosyl-[protein] + phosphate</text>
        <dbReference type="Rhea" id="RHEA:10684"/>
        <dbReference type="Rhea" id="RHEA-COMP:10136"/>
        <dbReference type="Rhea" id="RHEA-COMP:20101"/>
        <dbReference type="ChEBI" id="CHEBI:15377"/>
        <dbReference type="ChEBI" id="CHEBI:43474"/>
        <dbReference type="ChEBI" id="CHEBI:46858"/>
        <dbReference type="ChEBI" id="CHEBI:61978"/>
        <dbReference type="EC" id="3.1.3.48"/>
    </reaction>
</comment>
<dbReference type="Gene3D" id="3.20.20.140">
    <property type="entry name" value="Metal-dependent hydrolases"/>
    <property type="match status" value="1"/>
</dbReference>
<dbReference type="PIRSF" id="PIRSF016557">
    <property type="entry name" value="Caps_synth_CpsB"/>
    <property type="match status" value="1"/>
</dbReference>
<dbReference type="Pfam" id="PF19567">
    <property type="entry name" value="CpsB_CapC"/>
    <property type="match status" value="1"/>
</dbReference>
<evidence type="ECO:0000313" key="6">
    <source>
        <dbReference type="Proteomes" id="UP001272242"/>
    </source>
</evidence>
<dbReference type="RefSeq" id="WP_261185092.1">
    <property type="nucleotide sequence ID" value="NZ_JAXBLV010000002.1"/>
</dbReference>
<gene>
    <name evidence="5" type="ORF">R5W23_003122</name>
</gene>
<dbReference type="EMBL" id="JAXBLV010000002">
    <property type="protein sequence ID" value="MDY3557857.1"/>
    <property type="molecule type" value="Genomic_DNA"/>
</dbReference>
<dbReference type="PANTHER" id="PTHR39181">
    <property type="entry name" value="TYROSINE-PROTEIN PHOSPHATASE YWQE"/>
    <property type="match status" value="1"/>
</dbReference>
<evidence type="ECO:0000256" key="3">
    <source>
        <dbReference type="ARBA" id="ARBA00022801"/>
    </source>
</evidence>
<evidence type="ECO:0000256" key="2">
    <source>
        <dbReference type="ARBA" id="ARBA00013064"/>
    </source>
</evidence>
<evidence type="ECO:0000256" key="1">
    <source>
        <dbReference type="ARBA" id="ARBA00005750"/>
    </source>
</evidence>
<dbReference type="Proteomes" id="UP001272242">
    <property type="component" value="Unassembled WGS sequence"/>
</dbReference>
<evidence type="ECO:0000313" key="5">
    <source>
        <dbReference type="EMBL" id="MDY3557857.1"/>
    </source>
</evidence>
<sequence length="258" mass="27231">MTLLVDTHVHLLAGLDDGPTDAAEALAMCRLLAEEGATHVTALAHQNELYPENTAAKLRLAAAHLASQLTAHGVPLAVHPTGEVALTPDLEADFRAGRLLSIGDHGQFLLVEMPPSGFVDVRPLAGALRRSGVRLVVAHAERYPELLHDPGAVDGLVAAGCLIQVTAGALAEPPSGAVGRALRDWAKRGVIHLLGSDGHRMTRRRPHLRAGFEALARCAGRAAADRAGIWGAAILQGLPVKVPAPAPRARSWYSELFR</sequence>